<accession>A0ABQ5FHE5</accession>
<dbReference type="PANTHER" id="PTHR37984">
    <property type="entry name" value="PROTEIN CBG26694"/>
    <property type="match status" value="1"/>
</dbReference>
<dbReference type="CDD" id="cd00303">
    <property type="entry name" value="retropepsin_like"/>
    <property type="match status" value="1"/>
</dbReference>
<keyword evidence="2" id="KW-0808">Transferase</keyword>
<dbReference type="Gene3D" id="3.10.20.370">
    <property type="match status" value="1"/>
</dbReference>
<dbReference type="InterPro" id="IPR050951">
    <property type="entry name" value="Retrovirus_Pol_polyprotein"/>
</dbReference>
<dbReference type="InterPro" id="IPR043128">
    <property type="entry name" value="Rev_trsase/Diguanyl_cyclase"/>
</dbReference>
<feature type="region of interest" description="Disordered" evidence="8">
    <location>
        <begin position="1"/>
        <end position="33"/>
    </location>
</feature>
<keyword evidence="6" id="KW-0378">Hydrolase</keyword>
<reference evidence="10" key="1">
    <citation type="journal article" date="2022" name="Int. J. Mol. Sci.">
        <title>Draft Genome of Tanacetum Coccineum: Genomic Comparison of Closely Related Tanacetum-Family Plants.</title>
        <authorList>
            <person name="Yamashiro T."/>
            <person name="Shiraishi A."/>
            <person name="Nakayama K."/>
            <person name="Satake H."/>
        </authorList>
    </citation>
    <scope>NUCLEOTIDE SEQUENCE</scope>
</reference>
<evidence type="ECO:0000256" key="1">
    <source>
        <dbReference type="ARBA" id="ARBA00012493"/>
    </source>
</evidence>
<dbReference type="Gene3D" id="1.10.340.70">
    <property type="match status" value="1"/>
</dbReference>
<dbReference type="Gene3D" id="2.40.70.10">
    <property type="entry name" value="Acid Proteases"/>
    <property type="match status" value="1"/>
</dbReference>
<dbReference type="CDD" id="cd09274">
    <property type="entry name" value="RNase_HI_RT_Ty3"/>
    <property type="match status" value="1"/>
</dbReference>
<dbReference type="Gene3D" id="3.10.10.10">
    <property type="entry name" value="HIV Type 1 Reverse Transcriptase, subunit A, domain 1"/>
    <property type="match status" value="1"/>
</dbReference>
<dbReference type="CDD" id="cd01647">
    <property type="entry name" value="RT_LTR"/>
    <property type="match status" value="1"/>
</dbReference>
<feature type="compositionally biased region" description="Low complexity" evidence="8">
    <location>
        <begin position="453"/>
        <end position="466"/>
    </location>
</feature>
<dbReference type="GO" id="GO:0003964">
    <property type="term" value="F:RNA-directed DNA polymerase activity"/>
    <property type="evidence" value="ECO:0007669"/>
    <property type="project" value="UniProtKB-KW"/>
</dbReference>
<feature type="compositionally biased region" description="Polar residues" evidence="8">
    <location>
        <begin position="1"/>
        <end position="14"/>
    </location>
</feature>
<keyword evidence="5" id="KW-0255">Endonuclease</keyword>
<dbReference type="InterPro" id="IPR012337">
    <property type="entry name" value="RNaseH-like_sf"/>
</dbReference>
<dbReference type="InterPro" id="IPR043502">
    <property type="entry name" value="DNA/RNA_pol_sf"/>
</dbReference>
<feature type="domain" description="Integrase catalytic" evidence="9">
    <location>
        <begin position="1143"/>
        <end position="1195"/>
    </location>
</feature>
<reference evidence="10" key="2">
    <citation type="submission" date="2022-01" db="EMBL/GenBank/DDBJ databases">
        <authorList>
            <person name="Yamashiro T."/>
            <person name="Shiraishi A."/>
            <person name="Satake H."/>
            <person name="Nakayama K."/>
        </authorList>
    </citation>
    <scope>NUCLEOTIDE SEQUENCE</scope>
</reference>
<dbReference type="Pfam" id="PF03732">
    <property type="entry name" value="Retrotrans_gag"/>
    <property type="match status" value="1"/>
</dbReference>
<dbReference type="EMBL" id="BQNB010017379">
    <property type="protein sequence ID" value="GJT62469.1"/>
    <property type="molecule type" value="Genomic_DNA"/>
</dbReference>
<proteinExistence type="predicted"/>
<keyword evidence="4" id="KW-0540">Nuclease</keyword>
<dbReference type="SUPFAM" id="SSF53098">
    <property type="entry name" value="Ribonuclease H-like"/>
    <property type="match status" value="1"/>
</dbReference>
<evidence type="ECO:0000256" key="2">
    <source>
        <dbReference type="ARBA" id="ARBA00022679"/>
    </source>
</evidence>
<organism evidence="10 11">
    <name type="scientific">Tanacetum coccineum</name>
    <dbReference type="NCBI Taxonomy" id="301880"/>
    <lineage>
        <taxon>Eukaryota</taxon>
        <taxon>Viridiplantae</taxon>
        <taxon>Streptophyta</taxon>
        <taxon>Embryophyta</taxon>
        <taxon>Tracheophyta</taxon>
        <taxon>Spermatophyta</taxon>
        <taxon>Magnoliopsida</taxon>
        <taxon>eudicotyledons</taxon>
        <taxon>Gunneridae</taxon>
        <taxon>Pentapetalae</taxon>
        <taxon>asterids</taxon>
        <taxon>campanulids</taxon>
        <taxon>Asterales</taxon>
        <taxon>Asteraceae</taxon>
        <taxon>Asteroideae</taxon>
        <taxon>Anthemideae</taxon>
        <taxon>Anthemidinae</taxon>
        <taxon>Tanacetum</taxon>
    </lineage>
</organism>
<feature type="region of interest" description="Disordered" evidence="8">
    <location>
        <begin position="412"/>
        <end position="431"/>
    </location>
</feature>
<dbReference type="EC" id="2.7.7.49" evidence="1"/>
<dbReference type="InterPro" id="IPR041373">
    <property type="entry name" value="RT_RNaseH"/>
</dbReference>
<name>A0ABQ5FHE5_9ASTR</name>
<dbReference type="InterPro" id="IPR041588">
    <property type="entry name" value="Integrase_H2C2"/>
</dbReference>
<sequence>MQTRSSSKFVGESSTNPTSTNPKRRNRRRSKQRVEPFALEEVPVVTMADQRTMAELLRAPTEGYAEAIVVPPIPAEHFELKHSLINLVTSKQFYGFEDPHAHIRYFNKITSTLRYKDVPETSIKLLLFPFSIDGPARIWLDKEPPRSILTWDDLVSKFINHFFPPSKTTNLQNEISNFNQKFEETFNLLNSTAGGNLLERSTQDALKIIENKSRVRNSRNKPIFSQVKASNVNSSEIAKLTDAVTQVTNAVATIMKQIQAPASASVKAVEESCVTCGDAHSYRQCPTIDGNTFTGHHDNIQGYVLAAAMNNYNQGRGNNFNQAPTYQTPTHQPQVVAQSDFQAYMKANDAVMKNIQTQMTSLTNSNIELKSMFGQFMKMNTASSSGSGSLPSNTIPNPREDLKAITTRCCATLAGPSVPPPPPSKEADREPKTITDQVLTGSANNVPPPVVQPSPASTSSTPISSPKILEPNPHQPLIPYPSRLNKEKLQGKDDIQIHSFLQMFKKIHFNISFSEALAYMPKFSKIIKDLLTNKEKITEIANTPVNENCSVVILKKLPEKLGDTGRFLIPCEFHGLESCMALADLGASINLMPLFVWKTLSLLKLSTTRMTLELATRTVAIPAGIAEDVSVQVGKFTFPADFVVVDYEVDPQIKSSIDDPPDLDLKDLPSHLEYAFLEGTSKLPVIIAKALKREEKEQLLKVLKSHKRAIAWKISDIRGINPNLCTHKILMEDDFKPVVQHQRRVNLKIHEVIKAEVIKLLDAGLIYPISDSPWEKTTFTCPYGTFAYRRMPFGLCNAPGTFQRCMMAILHDMIEKTMEVFMDDFSVFEDSFSSCLSHLDTMLQRCKDTNLFLNWEKCHFMVIEGIVLGHKISKNGLEVDRAKVDVIAKLPPPTTVKGVRSFLGHDLPFELRCDASDYAVGAVLGQRKDKYFRPIHYASKTLSDAQTNYTVTEKELLVVVYAFEKFRSYLVLSNTIVYMDHSALKYLFNKQDAKPRLIRWILLLQKFTIEIRDKKGAENLAVDHLSRLENPYQGDRVGMEINDNFPHESLSMISLNPENKPPWFADIANYLIIRRCVDGQEAMDILQACHNGPTGGHHGPNYTAKKVFDSGFFWPTIYRDAQDLVTYYDSCQRQEKISQRDEMSQNPIQVCEFFDVWGIDFMGPFPSSRGNRYILVAVDYVSKWVEAKALPTNDA</sequence>
<feature type="region of interest" description="Disordered" evidence="8">
    <location>
        <begin position="439"/>
        <end position="474"/>
    </location>
</feature>
<keyword evidence="3" id="KW-0548">Nucleotidyltransferase</keyword>
<protein>
    <recommendedName>
        <fullName evidence="1">RNA-directed DNA polymerase</fullName>
        <ecNumber evidence="1">2.7.7.49</ecNumber>
    </recommendedName>
</protein>
<dbReference type="Gene3D" id="3.30.70.270">
    <property type="match status" value="1"/>
</dbReference>
<keyword evidence="11" id="KW-1185">Reference proteome</keyword>
<evidence type="ECO:0000259" key="9">
    <source>
        <dbReference type="PROSITE" id="PS50994"/>
    </source>
</evidence>
<dbReference type="InterPro" id="IPR036397">
    <property type="entry name" value="RNaseH_sf"/>
</dbReference>
<dbReference type="Pfam" id="PF17917">
    <property type="entry name" value="RT_RNaseH"/>
    <property type="match status" value="1"/>
</dbReference>
<dbReference type="PROSITE" id="PS50994">
    <property type="entry name" value="INTEGRASE"/>
    <property type="match status" value="1"/>
</dbReference>
<evidence type="ECO:0000256" key="4">
    <source>
        <dbReference type="ARBA" id="ARBA00022722"/>
    </source>
</evidence>
<evidence type="ECO:0000313" key="11">
    <source>
        <dbReference type="Proteomes" id="UP001151760"/>
    </source>
</evidence>
<evidence type="ECO:0000256" key="7">
    <source>
        <dbReference type="ARBA" id="ARBA00022918"/>
    </source>
</evidence>
<dbReference type="Gene3D" id="3.30.420.10">
    <property type="entry name" value="Ribonuclease H-like superfamily/Ribonuclease H"/>
    <property type="match status" value="1"/>
</dbReference>
<dbReference type="InterPro" id="IPR000477">
    <property type="entry name" value="RT_dom"/>
</dbReference>
<dbReference type="Pfam" id="PF17921">
    <property type="entry name" value="Integrase_H2C2"/>
    <property type="match status" value="1"/>
</dbReference>
<comment type="caution">
    <text evidence="10">The sequence shown here is derived from an EMBL/GenBank/DDBJ whole genome shotgun (WGS) entry which is preliminary data.</text>
</comment>
<gene>
    <name evidence="10" type="ORF">Tco_1006002</name>
</gene>
<dbReference type="InterPro" id="IPR021109">
    <property type="entry name" value="Peptidase_aspartic_dom_sf"/>
</dbReference>
<dbReference type="PANTHER" id="PTHR37984:SF5">
    <property type="entry name" value="PROTEIN NYNRIN-LIKE"/>
    <property type="match status" value="1"/>
</dbReference>
<feature type="compositionally biased region" description="Basic residues" evidence="8">
    <location>
        <begin position="22"/>
        <end position="31"/>
    </location>
</feature>
<evidence type="ECO:0000256" key="8">
    <source>
        <dbReference type="SAM" id="MobiDB-lite"/>
    </source>
</evidence>
<dbReference type="SUPFAM" id="SSF56672">
    <property type="entry name" value="DNA/RNA polymerases"/>
    <property type="match status" value="1"/>
</dbReference>
<dbReference type="Pfam" id="PF00078">
    <property type="entry name" value="RVT_1"/>
    <property type="match status" value="1"/>
</dbReference>
<dbReference type="InterPro" id="IPR001584">
    <property type="entry name" value="Integrase_cat-core"/>
</dbReference>
<evidence type="ECO:0000256" key="5">
    <source>
        <dbReference type="ARBA" id="ARBA00022759"/>
    </source>
</evidence>
<evidence type="ECO:0000256" key="6">
    <source>
        <dbReference type="ARBA" id="ARBA00022801"/>
    </source>
</evidence>
<keyword evidence="7 10" id="KW-0695">RNA-directed DNA polymerase</keyword>
<dbReference type="InterPro" id="IPR005162">
    <property type="entry name" value="Retrotrans_gag_dom"/>
</dbReference>
<evidence type="ECO:0000313" key="10">
    <source>
        <dbReference type="EMBL" id="GJT62469.1"/>
    </source>
</evidence>
<evidence type="ECO:0000256" key="3">
    <source>
        <dbReference type="ARBA" id="ARBA00022695"/>
    </source>
</evidence>
<dbReference type="Proteomes" id="UP001151760">
    <property type="component" value="Unassembled WGS sequence"/>
</dbReference>